<evidence type="ECO:0000313" key="3">
    <source>
        <dbReference type="EMBL" id="KAK8505630.1"/>
    </source>
</evidence>
<keyword evidence="4" id="KW-1185">Reference proteome</keyword>
<protein>
    <recommendedName>
        <fullName evidence="2">PGG domain-containing protein</fullName>
    </recommendedName>
</protein>
<dbReference type="PANTHER" id="PTHR24128:SF24">
    <property type="entry name" value="ANKYRIN REPEAT PROTEIN"/>
    <property type="match status" value="1"/>
</dbReference>
<feature type="transmembrane region" description="Helical" evidence="1">
    <location>
        <begin position="211"/>
        <end position="232"/>
    </location>
</feature>
<gene>
    <name evidence="3" type="ORF">V6N12_038366</name>
</gene>
<evidence type="ECO:0000313" key="4">
    <source>
        <dbReference type="Proteomes" id="UP001472677"/>
    </source>
</evidence>
<dbReference type="Proteomes" id="UP001472677">
    <property type="component" value="Unassembled WGS sequence"/>
</dbReference>
<feature type="transmembrane region" description="Helical" evidence="1">
    <location>
        <begin position="90"/>
        <end position="108"/>
    </location>
</feature>
<name>A0ABR2BGT5_9ROSI</name>
<reference evidence="3 4" key="1">
    <citation type="journal article" date="2024" name="G3 (Bethesda)">
        <title>Genome assembly of Hibiscus sabdariffa L. provides insights into metabolisms of medicinal natural products.</title>
        <authorList>
            <person name="Kim T."/>
        </authorList>
    </citation>
    <scope>NUCLEOTIDE SEQUENCE [LARGE SCALE GENOMIC DNA]</scope>
    <source>
        <strain evidence="3">TK-2024</strain>
        <tissue evidence="3">Old leaves</tissue>
    </source>
</reference>
<evidence type="ECO:0000256" key="1">
    <source>
        <dbReference type="SAM" id="Phobius"/>
    </source>
</evidence>
<dbReference type="PANTHER" id="PTHR24128">
    <property type="entry name" value="HOMEOBOX PROTEIN WARIAI"/>
    <property type="match status" value="1"/>
</dbReference>
<dbReference type="EMBL" id="JBBPBM010000125">
    <property type="protein sequence ID" value="KAK8505630.1"/>
    <property type="molecule type" value="Genomic_DNA"/>
</dbReference>
<evidence type="ECO:0000259" key="2">
    <source>
        <dbReference type="Pfam" id="PF13962"/>
    </source>
</evidence>
<organism evidence="3 4">
    <name type="scientific">Hibiscus sabdariffa</name>
    <name type="common">roselle</name>
    <dbReference type="NCBI Taxonomy" id="183260"/>
    <lineage>
        <taxon>Eukaryota</taxon>
        <taxon>Viridiplantae</taxon>
        <taxon>Streptophyta</taxon>
        <taxon>Embryophyta</taxon>
        <taxon>Tracheophyta</taxon>
        <taxon>Spermatophyta</taxon>
        <taxon>Magnoliopsida</taxon>
        <taxon>eudicotyledons</taxon>
        <taxon>Gunneridae</taxon>
        <taxon>Pentapetalae</taxon>
        <taxon>rosids</taxon>
        <taxon>malvids</taxon>
        <taxon>Malvales</taxon>
        <taxon>Malvaceae</taxon>
        <taxon>Malvoideae</taxon>
        <taxon>Hibiscus</taxon>
    </lineage>
</organism>
<feature type="domain" description="PGG" evidence="2">
    <location>
        <begin position="84"/>
        <end position="130"/>
    </location>
</feature>
<comment type="caution">
    <text evidence="3">The sequence shown here is derived from an EMBL/GenBank/DDBJ whole genome shotgun (WGS) entry which is preliminary data.</text>
</comment>
<keyword evidence="1" id="KW-0472">Membrane</keyword>
<proteinExistence type="predicted"/>
<keyword evidence="1" id="KW-1133">Transmembrane helix</keyword>
<keyword evidence="1" id="KW-0812">Transmembrane</keyword>
<dbReference type="Pfam" id="PF13962">
    <property type="entry name" value="PGG"/>
    <property type="match status" value="1"/>
</dbReference>
<dbReference type="InterPro" id="IPR026961">
    <property type="entry name" value="PGG_dom"/>
</dbReference>
<accession>A0ABR2BGT5</accession>
<sequence length="258" mass="29024">MKMVKLLVKNVNVNAKNFNGLTAMDIFHLQRPLHNIEIGKILHKAKAKKASDLTSNMTLGDYFSMELSLFDKRNKYFGINSRKNSNDIRCVILVVAILIATATYQAGLSPPGGYWQDDYIPPPANNGTNNANSSSSLGQGQRAHRAGQMIMSPFLSFLFPYRERFSFSSVGVDDSGYYDRPPILRSPFYINMSSYFCLICFRDGLLSDGRILYIALTYILAMAVYNIPLRAFSEDQKLKRRVDTMRGSSVLARPDSES</sequence>